<dbReference type="GO" id="GO:0044389">
    <property type="term" value="F:ubiquitin-like protein ligase binding"/>
    <property type="evidence" value="ECO:0007669"/>
    <property type="project" value="TreeGrafter"/>
</dbReference>
<evidence type="ECO:0000256" key="6">
    <source>
        <dbReference type="ARBA" id="ARBA00022824"/>
    </source>
</evidence>
<evidence type="ECO:0000256" key="11">
    <source>
        <dbReference type="SAM" id="MobiDB-lite"/>
    </source>
</evidence>
<evidence type="ECO:0000256" key="9">
    <source>
        <dbReference type="ARBA" id="ARBA00049608"/>
    </source>
</evidence>
<protein>
    <recommendedName>
        <fullName evidence="3">DDRGK domain-containing protein 1</fullName>
    </recommendedName>
</protein>
<dbReference type="EnsemblMetazoa" id="AMIN000844-RA">
    <property type="protein sequence ID" value="AMIN000844-PA"/>
    <property type="gene ID" value="AMIN000844"/>
</dbReference>
<sequence length="314" mass="35926">VSIHGGANVNKHCTSRKETYTNIAVYLRAYKMDLLLLAGIATALLVVLITLVFLNKGKSKSDGSPPAPAQAEENVPRRAQVVRNQRNRARVAQVAEPVADSEEEDTIPQAQHDYAGEKIGAKKRAKLEAKAQKKTEREQELRHREEQKKRDALQEEERRKLAEIEEQAEKDREQAERLAREEKERKEHEEYLMMKQAFSVEEEGFEEEDADEQQNSLQEFIKFIQDNKVVVLEDLAVQFKLKVQAVIDRIGELQKEERITGVIDDRGKFIYISQEELKSVAKFIKQRGRISITELAENSNQLIHLTPIVASESA</sequence>
<dbReference type="STRING" id="112268.A0A182VS03"/>
<keyword evidence="6" id="KW-0256">Endoplasmic reticulum</keyword>
<dbReference type="InterPro" id="IPR019153">
    <property type="entry name" value="DDRGK_dom-contain"/>
</dbReference>
<dbReference type="Pfam" id="PF09756">
    <property type="entry name" value="DDRGK"/>
    <property type="match status" value="1"/>
</dbReference>
<dbReference type="PANTHER" id="PTHR48176">
    <property type="entry name" value="DDRGK DOMAIN-CONTAINING PROTEIN 1"/>
    <property type="match status" value="1"/>
</dbReference>
<dbReference type="InterPro" id="IPR036388">
    <property type="entry name" value="WH-like_DNA-bd_sf"/>
</dbReference>
<dbReference type="PANTHER" id="PTHR48176:SF1">
    <property type="entry name" value="DDRGK DOMAIN-CONTAINING PROTEIN 1"/>
    <property type="match status" value="1"/>
</dbReference>
<evidence type="ECO:0000256" key="10">
    <source>
        <dbReference type="ARBA" id="ARBA00049687"/>
    </source>
</evidence>
<evidence type="ECO:0000256" key="5">
    <source>
        <dbReference type="ARBA" id="ARBA00022786"/>
    </source>
</evidence>
<keyword evidence="8 12" id="KW-0472">Membrane</keyword>
<dbReference type="FunFam" id="1.10.10.10:FF:000143">
    <property type="entry name" value="DDRGK domain-containing protein 1"/>
    <property type="match status" value="1"/>
</dbReference>
<feature type="region of interest" description="Disordered" evidence="11">
    <location>
        <begin position="58"/>
        <end position="186"/>
    </location>
</feature>
<reference evidence="13" key="2">
    <citation type="submission" date="2020-05" db="UniProtKB">
        <authorList>
            <consortium name="EnsemblMetazoa"/>
        </authorList>
    </citation>
    <scope>IDENTIFICATION</scope>
    <source>
        <strain evidence="13">MINIMUS1</strain>
    </source>
</reference>
<keyword evidence="7 12" id="KW-1133">Transmembrane helix</keyword>
<dbReference type="InterPro" id="IPR050899">
    <property type="entry name" value="DDRGK_domain-containing"/>
</dbReference>
<evidence type="ECO:0000256" key="1">
    <source>
        <dbReference type="ARBA" id="ARBA00004389"/>
    </source>
</evidence>
<dbReference type="SMART" id="SM01128">
    <property type="entry name" value="DDRGK"/>
    <property type="match status" value="1"/>
</dbReference>
<evidence type="ECO:0000256" key="4">
    <source>
        <dbReference type="ARBA" id="ARBA00022692"/>
    </source>
</evidence>
<evidence type="ECO:0000256" key="2">
    <source>
        <dbReference type="ARBA" id="ARBA00009829"/>
    </source>
</evidence>
<keyword evidence="4 12" id="KW-0812">Transmembrane</keyword>
<comment type="subunit">
    <text evidence="10">Interacts with Atg9; the interaction is transient.</text>
</comment>
<dbReference type="GO" id="GO:0005789">
    <property type="term" value="C:endoplasmic reticulum membrane"/>
    <property type="evidence" value="ECO:0007669"/>
    <property type="project" value="UniProtKB-SubCell"/>
</dbReference>
<dbReference type="InterPro" id="IPR036390">
    <property type="entry name" value="WH_DNA-bd_sf"/>
</dbReference>
<feature type="transmembrane region" description="Helical" evidence="12">
    <location>
        <begin position="34"/>
        <end position="54"/>
    </location>
</feature>
<keyword evidence="5" id="KW-0833">Ubl conjugation pathway</keyword>
<dbReference type="VEuPathDB" id="VectorBase:AMIN000844"/>
<accession>A0A182VS03</accession>
<evidence type="ECO:0000256" key="8">
    <source>
        <dbReference type="ARBA" id="ARBA00023136"/>
    </source>
</evidence>
<name>A0A182VS03_9DIPT</name>
<proteinExistence type="inferred from homology"/>
<comment type="similarity">
    <text evidence="2">Belongs to the DDRGK1 family.</text>
</comment>
<evidence type="ECO:0000256" key="7">
    <source>
        <dbReference type="ARBA" id="ARBA00022989"/>
    </source>
</evidence>
<comment type="function">
    <text evidence="9">Substrate adapter for ufmylation, the covalent attachment of the ubiquitin-like modifier UFM1 to substrate proteins. Required for ufmylation of Atg9; protects the nervous system during aging, possibly by stabilizing Atg9 and supporting its function.</text>
</comment>
<evidence type="ECO:0000313" key="13">
    <source>
        <dbReference type="EnsemblMetazoa" id="AMIN000844-PA"/>
    </source>
</evidence>
<evidence type="ECO:0000256" key="12">
    <source>
        <dbReference type="SAM" id="Phobius"/>
    </source>
</evidence>
<dbReference type="Gene3D" id="1.10.10.10">
    <property type="entry name" value="Winged helix-like DNA-binding domain superfamily/Winged helix DNA-binding domain"/>
    <property type="match status" value="1"/>
</dbReference>
<evidence type="ECO:0000256" key="3">
    <source>
        <dbReference type="ARBA" id="ARBA00018218"/>
    </source>
</evidence>
<reference evidence="14" key="1">
    <citation type="submission" date="2013-03" db="EMBL/GenBank/DDBJ databases">
        <title>The Genome Sequence of Anopheles minimus MINIMUS1.</title>
        <authorList>
            <consortium name="The Broad Institute Genomics Platform"/>
            <person name="Neafsey D.E."/>
            <person name="Walton C."/>
            <person name="Walker B."/>
            <person name="Young S.K."/>
            <person name="Zeng Q."/>
            <person name="Gargeya S."/>
            <person name="Fitzgerald M."/>
            <person name="Haas B."/>
            <person name="Abouelleil A."/>
            <person name="Allen A.W."/>
            <person name="Alvarado L."/>
            <person name="Arachchi H.M."/>
            <person name="Berlin A.M."/>
            <person name="Chapman S.B."/>
            <person name="Gainer-Dewar J."/>
            <person name="Goldberg J."/>
            <person name="Griggs A."/>
            <person name="Gujja S."/>
            <person name="Hansen M."/>
            <person name="Howarth C."/>
            <person name="Imamovic A."/>
            <person name="Ireland A."/>
            <person name="Larimer J."/>
            <person name="McCowan C."/>
            <person name="Murphy C."/>
            <person name="Pearson M."/>
            <person name="Poon T.W."/>
            <person name="Priest M."/>
            <person name="Roberts A."/>
            <person name="Saif S."/>
            <person name="Shea T."/>
            <person name="Sisk P."/>
            <person name="Sykes S."/>
            <person name="Wortman J."/>
            <person name="Nusbaum C."/>
            <person name="Birren B."/>
        </authorList>
    </citation>
    <scope>NUCLEOTIDE SEQUENCE [LARGE SCALE GENOMIC DNA]</scope>
    <source>
        <strain evidence="14">MINIMUS1</strain>
    </source>
</reference>
<dbReference type="SUPFAM" id="SSF46785">
    <property type="entry name" value="Winged helix' DNA-binding domain"/>
    <property type="match status" value="1"/>
</dbReference>
<evidence type="ECO:0000313" key="14">
    <source>
        <dbReference type="Proteomes" id="UP000075920"/>
    </source>
</evidence>
<feature type="compositionally biased region" description="Low complexity" evidence="11">
    <location>
        <begin position="77"/>
        <end position="95"/>
    </location>
</feature>
<organism evidence="13 14">
    <name type="scientific">Anopheles minimus</name>
    <dbReference type="NCBI Taxonomy" id="112268"/>
    <lineage>
        <taxon>Eukaryota</taxon>
        <taxon>Metazoa</taxon>
        <taxon>Ecdysozoa</taxon>
        <taxon>Arthropoda</taxon>
        <taxon>Hexapoda</taxon>
        <taxon>Insecta</taxon>
        <taxon>Pterygota</taxon>
        <taxon>Neoptera</taxon>
        <taxon>Endopterygota</taxon>
        <taxon>Diptera</taxon>
        <taxon>Nematocera</taxon>
        <taxon>Culicoidea</taxon>
        <taxon>Culicidae</taxon>
        <taxon>Anophelinae</taxon>
        <taxon>Anopheles</taxon>
    </lineage>
</organism>
<dbReference type="Proteomes" id="UP000075920">
    <property type="component" value="Unassembled WGS sequence"/>
</dbReference>
<keyword evidence="14" id="KW-1185">Reference proteome</keyword>
<comment type="subcellular location">
    <subcellularLocation>
        <location evidence="1">Endoplasmic reticulum membrane</location>
        <topology evidence="1">Single-pass membrane protein</topology>
    </subcellularLocation>
</comment>
<dbReference type="AlphaFoldDB" id="A0A182VS03"/>
<feature type="compositionally biased region" description="Basic and acidic residues" evidence="11">
    <location>
        <begin position="114"/>
        <end position="186"/>
    </location>
</feature>